<dbReference type="PANTHER" id="PTHR36026:SF1">
    <property type="entry name" value="OS05G0542100 PROTEIN"/>
    <property type="match status" value="1"/>
</dbReference>
<evidence type="ECO:0008006" key="4">
    <source>
        <dbReference type="Google" id="ProtNLM"/>
    </source>
</evidence>
<protein>
    <recommendedName>
        <fullName evidence="4">Fiber protein Fb11</fullName>
    </recommendedName>
</protein>
<keyword evidence="1" id="KW-0472">Membrane</keyword>
<dbReference type="Proteomes" id="UP001291623">
    <property type="component" value="Unassembled WGS sequence"/>
</dbReference>
<keyword evidence="1" id="KW-0812">Transmembrane</keyword>
<proteinExistence type="predicted"/>
<organism evidence="2 3">
    <name type="scientific">Anisodus tanguticus</name>
    <dbReference type="NCBI Taxonomy" id="243964"/>
    <lineage>
        <taxon>Eukaryota</taxon>
        <taxon>Viridiplantae</taxon>
        <taxon>Streptophyta</taxon>
        <taxon>Embryophyta</taxon>
        <taxon>Tracheophyta</taxon>
        <taxon>Spermatophyta</taxon>
        <taxon>Magnoliopsida</taxon>
        <taxon>eudicotyledons</taxon>
        <taxon>Gunneridae</taxon>
        <taxon>Pentapetalae</taxon>
        <taxon>asterids</taxon>
        <taxon>lamiids</taxon>
        <taxon>Solanales</taxon>
        <taxon>Solanaceae</taxon>
        <taxon>Solanoideae</taxon>
        <taxon>Hyoscyameae</taxon>
        <taxon>Anisodus</taxon>
    </lineage>
</organism>
<sequence length="65" mass="6756">MAVIGKLRMFVVQEPVVAASCLIAGFGLFLPAVVRPILDSFESTKQVPAPALGDVVVGMTGKKQG</sequence>
<feature type="transmembrane region" description="Helical" evidence="1">
    <location>
        <begin position="16"/>
        <end position="38"/>
    </location>
</feature>
<keyword evidence="1" id="KW-1133">Transmembrane helix</keyword>
<dbReference type="AlphaFoldDB" id="A0AAE1UPC2"/>
<comment type="caution">
    <text evidence="2">The sequence shown here is derived from an EMBL/GenBank/DDBJ whole genome shotgun (WGS) entry which is preliminary data.</text>
</comment>
<evidence type="ECO:0000313" key="2">
    <source>
        <dbReference type="EMBL" id="KAK4339413.1"/>
    </source>
</evidence>
<name>A0AAE1UPC2_9SOLA</name>
<gene>
    <name evidence="2" type="ORF">RND71_040875</name>
</gene>
<reference evidence="2" key="1">
    <citation type="submission" date="2023-12" db="EMBL/GenBank/DDBJ databases">
        <title>Genome assembly of Anisodus tanguticus.</title>
        <authorList>
            <person name="Wang Y.-J."/>
        </authorList>
    </citation>
    <scope>NUCLEOTIDE SEQUENCE</scope>
    <source>
        <strain evidence="2">KB-2021</strain>
        <tissue evidence="2">Leaf</tissue>
    </source>
</reference>
<evidence type="ECO:0000313" key="3">
    <source>
        <dbReference type="Proteomes" id="UP001291623"/>
    </source>
</evidence>
<evidence type="ECO:0000256" key="1">
    <source>
        <dbReference type="SAM" id="Phobius"/>
    </source>
</evidence>
<dbReference type="PANTHER" id="PTHR36026">
    <property type="entry name" value="OS05G0542100 PROTEIN"/>
    <property type="match status" value="1"/>
</dbReference>
<accession>A0AAE1UPC2</accession>
<dbReference type="EMBL" id="JAVYJV010000023">
    <property type="protein sequence ID" value="KAK4339413.1"/>
    <property type="molecule type" value="Genomic_DNA"/>
</dbReference>
<keyword evidence="3" id="KW-1185">Reference proteome</keyword>